<keyword evidence="1" id="KW-0472">Membrane</keyword>
<dbReference type="AlphaFoldDB" id="A0A238C5L7"/>
<sequence length="476" mass="56306">HLTTEDRQNCFIFSITFTQIYDLKELTWNKLSSHDILFWIIDNQKKRKYAIFWSQIDCWAVVIDLLYNNDGRQVVEASGDYVYVVPNLGIFWLNGAFSVMMIKNHTISLIFWWYLLMQHVAAFYQISPEKLISLSMEACSYEKQSLDDNIMILFPETIRSCGSIYTNKMQNDYDNDLKHVTSLNPTVQIIWHEMGNPNTCELDYKGYQKNYRISPDLGYYIGCQRALSQYISQLAIRKTPIWNTSNPNCPLKSLPKNYEGYLACDFIHGKWYEVFFKSMIRYEVYHKKVYRTFWSNYSSIFLIRPSFLVKTNYTEIDWLSKLISLKVRPLSCDDAEFFLNIDSNWSQPISLIIHYRIRLNSHVHYVSLIANRTVEDWMSDTFILIPSLAIHEVCYQMSWKSYEHHFKNCVPFQIDDKCFESNDAHLSLNHQIHRFEVSFCPDCCKFLVNLMMISVRCKILLSKKHMIENNKSLPSG</sequence>
<keyword evidence="3" id="KW-1185">Reference proteome</keyword>
<dbReference type="EMBL" id="KZ269977">
    <property type="protein sequence ID" value="OZC12526.1"/>
    <property type="molecule type" value="Genomic_DNA"/>
</dbReference>
<keyword evidence="1" id="KW-0812">Transmembrane</keyword>
<proteinExistence type="predicted"/>
<accession>A0A238C5L7</accession>
<feature type="transmembrane region" description="Helical" evidence="1">
    <location>
        <begin position="81"/>
        <end position="102"/>
    </location>
</feature>
<organism evidence="2 3">
    <name type="scientific">Onchocerca flexuosa</name>
    <dbReference type="NCBI Taxonomy" id="387005"/>
    <lineage>
        <taxon>Eukaryota</taxon>
        <taxon>Metazoa</taxon>
        <taxon>Ecdysozoa</taxon>
        <taxon>Nematoda</taxon>
        <taxon>Chromadorea</taxon>
        <taxon>Rhabditida</taxon>
        <taxon>Spirurina</taxon>
        <taxon>Spiruromorpha</taxon>
        <taxon>Filarioidea</taxon>
        <taxon>Onchocercidae</taxon>
        <taxon>Onchocerca</taxon>
    </lineage>
</organism>
<dbReference type="Proteomes" id="UP000242913">
    <property type="component" value="Unassembled WGS sequence"/>
</dbReference>
<feature type="transmembrane region" description="Helical" evidence="1">
    <location>
        <begin position="109"/>
        <end position="126"/>
    </location>
</feature>
<reference evidence="2 3" key="1">
    <citation type="submission" date="2015-12" db="EMBL/GenBank/DDBJ databases">
        <title>Draft genome of the nematode, Onchocerca flexuosa.</title>
        <authorList>
            <person name="Mitreva M."/>
        </authorList>
    </citation>
    <scope>NUCLEOTIDE SEQUENCE [LARGE SCALE GENOMIC DNA]</scope>
    <source>
        <strain evidence="2">Red Deer</strain>
    </source>
</reference>
<gene>
    <name evidence="2" type="ORF">X798_00157</name>
</gene>
<feature type="non-terminal residue" evidence="2">
    <location>
        <position position="1"/>
    </location>
</feature>
<protein>
    <submittedName>
        <fullName evidence="2">Uncharacterized protein</fullName>
    </submittedName>
</protein>
<keyword evidence="1" id="KW-1133">Transmembrane helix</keyword>
<name>A0A238C5L7_9BILA</name>
<dbReference type="OrthoDB" id="5783790at2759"/>
<evidence type="ECO:0000313" key="2">
    <source>
        <dbReference type="EMBL" id="OZC12526.1"/>
    </source>
</evidence>
<evidence type="ECO:0000256" key="1">
    <source>
        <dbReference type="SAM" id="Phobius"/>
    </source>
</evidence>
<evidence type="ECO:0000313" key="3">
    <source>
        <dbReference type="Proteomes" id="UP000242913"/>
    </source>
</evidence>
<feature type="transmembrane region" description="Helical" evidence="1">
    <location>
        <begin position="49"/>
        <end position="69"/>
    </location>
</feature>